<dbReference type="GO" id="GO:0016773">
    <property type="term" value="F:phosphotransferase activity, alcohol group as acceptor"/>
    <property type="evidence" value="ECO:0007669"/>
    <property type="project" value="InterPro"/>
</dbReference>
<dbReference type="eggNOG" id="COG3570">
    <property type="taxonomic scope" value="Bacteria"/>
</dbReference>
<gene>
    <name evidence="1" type="ORF">DV20_28935</name>
</gene>
<keyword evidence="1" id="KW-0808">Transferase</keyword>
<dbReference type="InterPro" id="IPR011009">
    <property type="entry name" value="Kinase-like_dom_sf"/>
</dbReference>
<protein>
    <submittedName>
        <fullName evidence="1">Aminoglycoside phosphotransferase</fullName>
    </submittedName>
</protein>
<dbReference type="STRING" id="287986.DV20_28935"/>
<dbReference type="SUPFAM" id="SSF56112">
    <property type="entry name" value="Protein kinase-like (PK-like)"/>
    <property type="match status" value="1"/>
</dbReference>
<dbReference type="RefSeq" id="WP_043785711.1">
    <property type="nucleotide sequence ID" value="NZ_JMQI01000062.1"/>
</dbReference>
<evidence type="ECO:0000313" key="2">
    <source>
        <dbReference type="Proteomes" id="UP000027345"/>
    </source>
</evidence>
<accession>A0A066TTY1</accession>
<dbReference type="OrthoDB" id="3638028at2"/>
<dbReference type="GO" id="GO:0019748">
    <property type="term" value="P:secondary metabolic process"/>
    <property type="evidence" value="ECO:0007669"/>
    <property type="project" value="InterPro"/>
</dbReference>
<proteinExistence type="predicted"/>
<name>A0A066TTY1_9PSEU</name>
<dbReference type="EMBL" id="JMQI01000062">
    <property type="protein sequence ID" value="KDN18621.1"/>
    <property type="molecule type" value="Genomic_DNA"/>
</dbReference>
<dbReference type="Gene3D" id="3.90.1200.10">
    <property type="match status" value="1"/>
</dbReference>
<reference evidence="1 2" key="1">
    <citation type="submission" date="2014-05" db="EMBL/GenBank/DDBJ databases">
        <title>Draft genome sequence of Amycolatopsis rifamycinica DSM 46095.</title>
        <authorList>
            <person name="Lal R."/>
            <person name="Saxena A."/>
            <person name="Kumari R."/>
            <person name="Mukherjee U."/>
            <person name="Singh P."/>
            <person name="Sangwan N."/>
            <person name="Mahato N.K."/>
        </authorList>
    </citation>
    <scope>NUCLEOTIDE SEQUENCE [LARGE SCALE GENOMIC DNA]</scope>
    <source>
        <strain evidence="1 2">DSM 46095</strain>
    </source>
</reference>
<keyword evidence="2" id="KW-1185">Reference proteome</keyword>
<organism evidence="1 2">
    <name type="scientific">Amycolatopsis rifamycinica</name>
    <dbReference type="NCBI Taxonomy" id="287986"/>
    <lineage>
        <taxon>Bacteria</taxon>
        <taxon>Bacillati</taxon>
        <taxon>Actinomycetota</taxon>
        <taxon>Actinomycetes</taxon>
        <taxon>Pseudonocardiales</taxon>
        <taxon>Pseudonocardiaceae</taxon>
        <taxon>Amycolatopsis</taxon>
    </lineage>
</organism>
<dbReference type="Proteomes" id="UP000027345">
    <property type="component" value="Unassembled WGS sequence"/>
</dbReference>
<sequence length="295" mass="31271">MAPVLIDDAARTRLVDRFGAELAEPWCDALPDLVARLTAQWGLTVREARPGNTGRTLLCTGPDGDLRVLKLTPDPEVVRLEFAGLRAWAGCSRVVQVLDADLGANAILLEGLVPGTELTGRAVPWAEIGELLTQLHSAEPPRGFRRLAEGIEFIFDLSERRRRESAAAGHMGADVLAKGRERALALATSGPVTLIHGDLHPANVLDAGPGRGAVAIDPRPGLGDPSLDAVDFVFVPMAAGGTIDDGIAALAPHVPGFDAERVRAWCVAMAPLVALAPLRRGEHTPFTDALLQMAR</sequence>
<dbReference type="Pfam" id="PF04655">
    <property type="entry name" value="APH_6_hur"/>
    <property type="match status" value="1"/>
</dbReference>
<evidence type="ECO:0000313" key="1">
    <source>
        <dbReference type="EMBL" id="KDN18621.1"/>
    </source>
</evidence>
<comment type="caution">
    <text evidence="1">The sequence shown here is derived from an EMBL/GenBank/DDBJ whole genome shotgun (WGS) entry which is preliminary data.</text>
</comment>
<dbReference type="AlphaFoldDB" id="A0A066TTY1"/>
<dbReference type="InterPro" id="IPR006748">
    <property type="entry name" value="NH2Glyco/OHUrea_AB-resist_kin"/>
</dbReference>